<sequence length="225" mass="24342">MSEIPLPRTGAPALRALASAGYTHLGQLNGVPMADVFALHGMGPKGIGALRRAMAEHNWAFADDDPAVGAVQGGRVSLTEGRQPDRNDSKTEPTSVDPIEWVASLPKPRQRDEGAQLIELFNEVTGAESVMWGPSIIGYGELHYVYESGREGDMPKVGFSPRSVAHTFYLSLDAPGATELLDRLGKHRTSVACLYVNKLADVDIEVLRELVKMSWEHETHTGAGN</sequence>
<name>A0A3P3VWN9_9MICO</name>
<protein>
    <submittedName>
        <fullName evidence="3">Helix-hairpin-helix domain-containing protein</fullName>
    </submittedName>
</protein>
<dbReference type="Pfam" id="PF08818">
    <property type="entry name" value="DUF1801"/>
    <property type="match status" value="1"/>
</dbReference>
<comment type="caution">
    <text evidence="3">The sequence shown here is derived from an EMBL/GenBank/DDBJ whole genome shotgun (WGS) entry which is preliminary data.</text>
</comment>
<evidence type="ECO:0000313" key="3">
    <source>
        <dbReference type="EMBL" id="RRJ86448.1"/>
    </source>
</evidence>
<evidence type="ECO:0000313" key="4">
    <source>
        <dbReference type="Proteomes" id="UP000274391"/>
    </source>
</evidence>
<dbReference type="InterPro" id="IPR014922">
    <property type="entry name" value="YdhG-like"/>
</dbReference>
<evidence type="ECO:0000256" key="1">
    <source>
        <dbReference type="SAM" id="MobiDB-lite"/>
    </source>
</evidence>
<dbReference type="EMBL" id="RQVS01000009">
    <property type="protein sequence ID" value="RRJ86448.1"/>
    <property type="molecule type" value="Genomic_DNA"/>
</dbReference>
<dbReference type="AlphaFoldDB" id="A0A3P3VWN9"/>
<reference evidence="3 4" key="1">
    <citation type="submission" date="2018-11" db="EMBL/GenBank/DDBJ databases">
        <title>YIM 102482-1 draft genome.</title>
        <authorList>
            <person name="Li G."/>
            <person name="Jiang Y."/>
        </authorList>
    </citation>
    <scope>NUCLEOTIDE SEQUENCE [LARGE SCALE GENOMIC DNA]</scope>
    <source>
        <strain evidence="3 4">YIM 102482-1</strain>
    </source>
</reference>
<dbReference type="OrthoDB" id="5951444at2"/>
<organism evidence="3 4">
    <name type="scientific">Gulosibacter macacae</name>
    <dbReference type="NCBI Taxonomy" id="2488791"/>
    <lineage>
        <taxon>Bacteria</taxon>
        <taxon>Bacillati</taxon>
        <taxon>Actinomycetota</taxon>
        <taxon>Actinomycetes</taxon>
        <taxon>Micrococcales</taxon>
        <taxon>Microbacteriaceae</taxon>
        <taxon>Gulosibacter</taxon>
    </lineage>
</organism>
<feature type="region of interest" description="Disordered" evidence="1">
    <location>
        <begin position="76"/>
        <end position="98"/>
    </location>
</feature>
<accession>A0A3P3VWN9</accession>
<evidence type="ECO:0000259" key="2">
    <source>
        <dbReference type="Pfam" id="PF08818"/>
    </source>
</evidence>
<gene>
    <name evidence="3" type="ORF">EG850_08880</name>
</gene>
<dbReference type="SUPFAM" id="SSF47789">
    <property type="entry name" value="C-terminal domain of RNA polymerase alpha subunit"/>
    <property type="match status" value="1"/>
</dbReference>
<feature type="domain" description="YdhG-like" evidence="2">
    <location>
        <begin position="110"/>
        <end position="212"/>
    </location>
</feature>
<feature type="compositionally biased region" description="Basic and acidic residues" evidence="1">
    <location>
        <begin position="82"/>
        <end position="91"/>
    </location>
</feature>
<proteinExistence type="predicted"/>
<dbReference type="Proteomes" id="UP000274391">
    <property type="component" value="Unassembled WGS sequence"/>
</dbReference>
<dbReference type="RefSeq" id="WP_124972637.1">
    <property type="nucleotide sequence ID" value="NZ_RQVS01000009.1"/>
</dbReference>
<keyword evidence="4" id="KW-1185">Reference proteome</keyword>